<protein>
    <submittedName>
        <fullName evidence="10">Cytochrome P450</fullName>
    </submittedName>
</protein>
<evidence type="ECO:0000256" key="3">
    <source>
        <dbReference type="ARBA" id="ARBA00022723"/>
    </source>
</evidence>
<organism evidence="10 11">
    <name type="scientific">Gigaspora margarita</name>
    <dbReference type="NCBI Taxonomy" id="4874"/>
    <lineage>
        <taxon>Eukaryota</taxon>
        <taxon>Fungi</taxon>
        <taxon>Fungi incertae sedis</taxon>
        <taxon>Mucoromycota</taxon>
        <taxon>Glomeromycotina</taxon>
        <taxon>Glomeromycetes</taxon>
        <taxon>Diversisporales</taxon>
        <taxon>Gigasporaceae</taxon>
        <taxon>Gigaspora</taxon>
    </lineage>
</organism>
<dbReference type="PANTHER" id="PTHR24291">
    <property type="entry name" value="CYTOCHROME P450 FAMILY 4"/>
    <property type="match status" value="1"/>
</dbReference>
<keyword evidence="9" id="KW-1133">Transmembrane helix</keyword>
<keyword evidence="9" id="KW-0472">Membrane</keyword>
<dbReference type="AlphaFoldDB" id="A0A8H4AWF7"/>
<evidence type="ECO:0000313" key="10">
    <source>
        <dbReference type="EMBL" id="KAF0539418.1"/>
    </source>
</evidence>
<dbReference type="EMBL" id="WTPW01000171">
    <property type="protein sequence ID" value="KAF0539418.1"/>
    <property type="molecule type" value="Genomic_DNA"/>
</dbReference>
<dbReference type="GO" id="GO:0016705">
    <property type="term" value="F:oxidoreductase activity, acting on paired donors, with incorporation or reduction of molecular oxygen"/>
    <property type="evidence" value="ECO:0007669"/>
    <property type="project" value="InterPro"/>
</dbReference>
<dbReference type="PROSITE" id="PS00086">
    <property type="entry name" value="CYTOCHROME_P450"/>
    <property type="match status" value="1"/>
</dbReference>
<dbReference type="InterPro" id="IPR050196">
    <property type="entry name" value="Cytochrome_P450_Monoox"/>
</dbReference>
<dbReference type="GO" id="GO:0020037">
    <property type="term" value="F:heme binding"/>
    <property type="evidence" value="ECO:0007669"/>
    <property type="project" value="InterPro"/>
</dbReference>
<keyword evidence="4 8" id="KW-0560">Oxidoreductase</keyword>
<feature type="binding site" description="axial binding residue" evidence="7">
    <location>
        <position position="433"/>
    </location>
    <ligand>
        <name>heme</name>
        <dbReference type="ChEBI" id="CHEBI:30413"/>
    </ligand>
    <ligandPart>
        <name>Fe</name>
        <dbReference type="ChEBI" id="CHEBI:18248"/>
    </ligandPart>
</feature>
<dbReference type="InterPro" id="IPR002401">
    <property type="entry name" value="Cyt_P450_E_grp-I"/>
</dbReference>
<dbReference type="InterPro" id="IPR017972">
    <property type="entry name" value="Cyt_P450_CS"/>
</dbReference>
<dbReference type="PRINTS" id="PR00385">
    <property type="entry name" value="P450"/>
</dbReference>
<keyword evidence="6 8" id="KW-0503">Monooxygenase</keyword>
<keyword evidence="11" id="KW-1185">Reference proteome</keyword>
<dbReference type="OrthoDB" id="1470350at2759"/>
<gene>
    <name evidence="10" type="ORF">F8M41_007067</name>
</gene>
<keyword evidence="9" id="KW-0812">Transmembrane</keyword>
<comment type="cofactor">
    <cofactor evidence="7">
        <name>heme</name>
        <dbReference type="ChEBI" id="CHEBI:30413"/>
    </cofactor>
</comment>
<comment type="similarity">
    <text evidence="1 8">Belongs to the cytochrome P450 family.</text>
</comment>
<evidence type="ECO:0000256" key="6">
    <source>
        <dbReference type="ARBA" id="ARBA00023033"/>
    </source>
</evidence>
<evidence type="ECO:0000256" key="8">
    <source>
        <dbReference type="RuleBase" id="RU000461"/>
    </source>
</evidence>
<dbReference type="PANTHER" id="PTHR24291:SF50">
    <property type="entry name" value="BIFUNCTIONAL ALBAFLAVENONE MONOOXYGENASE_TERPENE SYNTHASE"/>
    <property type="match status" value="1"/>
</dbReference>
<evidence type="ECO:0000256" key="4">
    <source>
        <dbReference type="ARBA" id="ARBA00023002"/>
    </source>
</evidence>
<evidence type="ECO:0000256" key="2">
    <source>
        <dbReference type="ARBA" id="ARBA00022617"/>
    </source>
</evidence>
<name>A0A8H4AWF7_GIGMA</name>
<evidence type="ECO:0000256" key="5">
    <source>
        <dbReference type="ARBA" id="ARBA00023004"/>
    </source>
</evidence>
<accession>A0A8H4AWF7</accession>
<dbReference type="GO" id="GO:0004497">
    <property type="term" value="F:monooxygenase activity"/>
    <property type="evidence" value="ECO:0007669"/>
    <property type="project" value="UniProtKB-KW"/>
</dbReference>
<dbReference type="GO" id="GO:0005506">
    <property type="term" value="F:iron ion binding"/>
    <property type="evidence" value="ECO:0007669"/>
    <property type="project" value="InterPro"/>
</dbReference>
<dbReference type="PRINTS" id="PR00463">
    <property type="entry name" value="EP450I"/>
</dbReference>
<dbReference type="SUPFAM" id="SSF48264">
    <property type="entry name" value="Cytochrome P450"/>
    <property type="match status" value="1"/>
</dbReference>
<dbReference type="Gene3D" id="1.10.630.10">
    <property type="entry name" value="Cytochrome P450"/>
    <property type="match status" value="1"/>
</dbReference>
<evidence type="ECO:0000313" key="11">
    <source>
        <dbReference type="Proteomes" id="UP000439903"/>
    </source>
</evidence>
<keyword evidence="5 7" id="KW-0408">Iron</keyword>
<dbReference type="Proteomes" id="UP000439903">
    <property type="component" value="Unassembled WGS sequence"/>
</dbReference>
<dbReference type="Pfam" id="PF00067">
    <property type="entry name" value="p450"/>
    <property type="match status" value="1"/>
</dbReference>
<evidence type="ECO:0000256" key="7">
    <source>
        <dbReference type="PIRSR" id="PIRSR602401-1"/>
    </source>
</evidence>
<evidence type="ECO:0000256" key="9">
    <source>
        <dbReference type="SAM" id="Phobius"/>
    </source>
</evidence>
<sequence>MTFWFYLIFTILILLFYFISRIYKPPKELDFIPTVSFFKLLIILLCNQGQYEIQKLIRESDPDRIGLVKIFFFGGWLVIITDIEHAKIFLSESAYTLPKGELPKNHLTNVFFGKGVTFSNGDRWERQRKIATPAFNRALRPEMVGECTNEFINLVNKWTDTPIDVFSLMQRITIQILGKLAFAYDMKALDNLDEQPYFLKIYTKIIRHVTNTPFVVFPFLSSLPFKRNIEVKSLIKEFDNFLFEMIEQRRFQMFKSKNENENIDLLAGVLEAANQEEYNHTIKELRDDIVVYFAAGHDTSSISLSVVFYYLARYPEIQKKAREEAIKVLGNTSKLPTFENIKELKYITAIIMESLRLYPPALQILFRSPTKPLTLSRNITLPKGVKITVSLWQVHRNPDIWNNVDEFMPERFINPEKEIKSNWVPFSSGPRSCIGQNFSMMEQKVIIAMTLLNFEVSLPPDARQLDRIPLTSSFMMHPKNLNIVFSKLK</sequence>
<feature type="transmembrane region" description="Helical" evidence="9">
    <location>
        <begin position="5"/>
        <end position="23"/>
    </location>
</feature>
<evidence type="ECO:0000256" key="1">
    <source>
        <dbReference type="ARBA" id="ARBA00010617"/>
    </source>
</evidence>
<comment type="caution">
    <text evidence="10">The sequence shown here is derived from an EMBL/GenBank/DDBJ whole genome shotgun (WGS) entry which is preliminary data.</text>
</comment>
<dbReference type="InterPro" id="IPR001128">
    <property type="entry name" value="Cyt_P450"/>
</dbReference>
<proteinExistence type="inferred from homology"/>
<reference evidence="10 11" key="1">
    <citation type="journal article" date="2019" name="Environ. Microbiol.">
        <title>At the nexus of three kingdoms: the genome of the mycorrhizal fungus Gigaspora margarita provides insights into plant, endobacterial and fungal interactions.</title>
        <authorList>
            <person name="Venice F."/>
            <person name="Ghignone S."/>
            <person name="Salvioli di Fossalunga A."/>
            <person name="Amselem J."/>
            <person name="Novero M."/>
            <person name="Xianan X."/>
            <person name="Sedzielewska Toro K."/>
            <person name="Morin E."/>
            <person name="Lipzen A."/>
            <person name="Grigoriev I.V."/>
            <person name="Henrissat B."/>
            <person name="Martin F.M."/>
            <person name="Bonfante P."/>
        </authorList>
    </citation>
    <scope>NUCLEOTIDE SEQUENCE [LARGE SCALE GENOMIC DNA]</scope>
    <source>
        <strain evidence="10 11">BEG34</strain>
    </source>
</reference>
<keyword evidence="2 7" id="KW-0349">Heme</keyword>
<dbReference type="InterPro" id="IPR036396">
    <property type="entry name" value="Cyt_P450_sf"/>
</dbReference>
<keyword evidence="3 7" id="KW-0479">Metal-binding</keyword>